<dbReference type="GO" id="GO:0016758">
    <property type="term" value="F:hexosyltransferase activity"/>
    <property type="evidence" value="ECO:0007669"/>
    <property type="project" value="TreeGrafter"/>
</dbReference>
<protein>
    <submittedName>
        <fullName evidence="2">Glycosyltransferase</fullName>
    </submittedName>
</protein>
<dbReference type="InterPro" id="IPR001296">
    <property type="entry name" value="Glyco_trans_1"/>
</dbReference>
<dbReference type="SUPFAM" id="SSF88713">
    <property type="entry name" value="Glycoside hydrolase/deacetylase"/>
    <property type="match status" value="1"/>
</dbReference>
<feature type="domain" description="NodB homology" evidence="1">
    <location>
        <begin position="91"/>
        <end position="293"/>
    </location>
</feature>
<dbReference type="CDD" id="cd03801">
    <property type="entry name" value="GT4_PimA-like"/>
    <property type="match status" value="1"/>
</dbReference>
<dbReference type="GO" id="GO:0005975">
    <property type="term" value="P:carbohydrate metabolic process"/>
    <property type="evidence" value="ECO:0007669"/>
    <property type="project" value="InterPro"/>
</dbReference>
<dbReference type="Pfam" id="PF00534">
    <property type="entry name" value="Glycos_transf_1"/>
    <property type="match status" value="1"/>
</dbReference>
<organism evidence="2 3">
    <name type="scientific">Massilia forsythiae</name>
    <dbReference type="NCBI Taxonomy" id="2728020"/>
    <lineage>
        <taxon>Bacteria</taxon>
        <taxon>Pseudomonadati</taxon>
        <taxon>Pseudomonadota</taxon>
        <taxon>Betaproteobacteria</taxon>
        <taxon>Burkholderiales</taxon>
        <taxon>Oxalobacteraceae</taxon>
        <taxon>Telluria group</taxon>
        <taxon>Massilia</taxon>
    </lineage>
</organism>
<evidence type="ECO:0000313" key="3">
    <source>
        <dbReference type="Proteomes" id="UP000502415"/>
    </source>
</evidence>
<dbReference type="EMBL" id="CP051685">
    <property type="protein sequence ID" value="QJD99891.1"/>
    <property type="molecule type" value="Genomic_DNA"/>
</dbReference>
<accession>A0A7Z2ZTD9</accession>
<proteinExistence type="predicted"/>
<evidence type="ECO:0000259" key="1">
    <source>
        <dbReference type="PROSITE" id="PS51677"/>
    </source>
</evidence>
<dbReference type="PROSITE" id="PS51677">
    <property type="entry name" value="NODB"/>
    <property type="match status" value="1"/>
</dbReference>
<dbReference type="Gene3D" id="3.20.20.370">
    <property type="entry name" value="Glycoside hydrolase/deacetylase"/>
    <property type="match status" value="1"/>
</dbReference>
<evidence type="ECO:0000313" key="2">
    <source>
        <dbReference type="EMBL" id="QJD99891.1"/>
    </source>
</evidence>
<dbReference type="SUPFAM" id="SSF53756">
    <property type="entry name" value="UDP-Glycosyltransferase/glycogen phosphorylase"/>
    <property type="match status" value="1"/>
</dbReference>
<dbReference type="InterPro" id="IPR011330">
    <property type="entry name" value="Glyco_hydro/deAcase_b/a-brl"/>
</dbReference>
<dbReference type="InterPro" id="IPR002509">
    <property type="entry name" value="NODB_dom"/>
</dbReference>
<dbReference type="RefSeq" id="WP_169434840.1">
    <property type="nucleotide sequence ID" value="NZ_CP051685.1"/>
</dbReference>
<dbReference type="KEGG" id="mfy:HH212_07540"/>
<gene>
    <name evidence="2" type="ORF">HH212_07540</name>
</gene>
<dbReference type="GO" id="GO:0016810">
    <property type="term" value="F:hydrolase activity, acting on carbon-nitrogen (but not peptide) bonds"/>
    <property type="evidence" value="ECO:0007669"/>
    <property type="project" value="InterPro"/>
</dbReference>
<dbReference type="Proteomes" id="UP000502415">
    <property type="component" value="Chromosome"/>
</dbReference>
<dbReference type="InterPro" id="IPR050194">
    <property type="entry name" value="Glycosyltransferase_grp1"/>
</dbReference>
<keyword evidence="3" id="KW-1185">Reference proteome</keyword>
<keyword evidence="2" id="KW-0808">Transferase</keyword>
<reference evidence="2 3" key="1">
    <citation type="submission" date="2020-04" db="EMBL/GenBank/DDBJ databases">
        <title>Genome sequencing of novel species.</title>
        <authorList>
            <person name="Heo J."/>
            <person name="Kim S.-J."/>
            <person name="Kim J.-S."/>
            <person name="Hong S.-B."/>
            <person name="Kwon S.-W."/>
        </authorList>
    </citation>
    <scope>NUCLEOTIDE SEQUENCE [LARGE SCALE GENOMIC DNA]</scope>
    <source>
        <strain evidence="2 3">GN2-R2</strain>
    </source>
</reference>
<dbReference type="CDD" id="cd10918">
    <property type="entry name" value="CE4_NodB_like_5s_6s"/>
    <property type="match status" value="1"/>
</dbReference>
<dbReference type="PANTHER" id="PTHR45947">
    <property type="entry name" value="SULFOQUINOVOSYL TRANSFERASE SQD2"/>
    <property type="match status" value="1"/>
</dbReference>
<dbReference type="Gene3D" id="3.40.50.2000">
    <property type="entry name" value="Glycogen Phosphorylase B"/>
    <property type="match status" value="2"/>
</dbReference>
<dbReference type="Pfam" id="PF13439">
    <property type="entry name" value="Glyco_transf_4"/>
    <property type="match status" value="1"/>
</dbReference>
<dbReference type="AlphaFoldDB" id="A0A7Z2ZTD9"/>
<sequence length="761" mass="82376">MNAPRMRPAGGGLLKPAIMRGALSMLSPAGPSARLSLLLFHKVPTLADPLASSELNLERFEHMLDVVAANANVLPLSEASAALKRGTLPARAVALTFDDGYAEWIDNVAPALLRRKLPATFFVTTGHIEGGVLWHERILAAVRALPAHGAHLPKVLGPYPDLDAPGCRERLVERLQAHLKYAPLGQRLDAIEQLESQACRPLILPPGFDAASVRTLHGQGFEIGAHTVHHPILNECTAAQARAEIGDCKAQLEAIIGGAVHSFAYPNGRPNQDFHRDHVQMVKAAGYHTAVTTSIGVASAATDPLQLPRFTPWGLSEERITFQLARNMLTKPTPLTPSRRTAAANGADADAHAGTDLRCLMVASVFAPIHGGSAVVYENLCRHMPPGSIRVLTASTNYHTREDIPGWREHDARQNFPVDRIRLLRPASMPPPANKLVSLWRMLTCDLPLYAKVLYKAAQLVRKHDINLVCIGELVTGSWLGIALKKMFGCKLIIYVHGEEITTRTDGRLGQKRKQFLMAADRIVSVSSFTCDAMRTLGVPSESMVLIQNGVDIDYFTPGERDPELVARHGLQGKQIVLTVGRLVARKGADMAVRAMKQVVARRPGVHYLIVGDGELRPELERLIAAEGLERSVTLVGKVSDADLLRYLRLCDLFLMPNRTLPDGDTEGFGLVFREANACRKPVIGGRAGGVVEAVEDGVSGLLVDGTQPDQIAAAVERILGDPALAQQLSEGGLALARRHSTAAVASQFLRTCERLLGVRG</sequence>
<dbReference type="Pfam" id="PF01522">
    <property type="entry name" value="Polysacc_deac_1"/>
    <property type="match status" value="1"/>
</dbReference>
<dbReference type="InterPro" id="IPR028098">
    <property type="entry name" value="Glyco_trans_4-like_N"/>
</dbReference>
<name>A0A7Z2ZTD9_9BURK</name>
<dbReference type="PANTHER" id="PTHR45947:SF3">
    <property type="entry name" value="SULFOQUINOVOSYL TRANSFERASE SQD2"/>
    <property type="match status" value="1"/>
</dbReference>